<dbReference type="eggNOG" id="KOG1525">
    <property type="taxonomic scope" value="Eukaryota"/>
</dbReference>
<dbReference type="GO" id="GO:0007064">
    <property type="term" value="P:mitotic sister chromatid cohesion"/>
    <property type="evidence" value="ECO:0007669"/>
    <property type="project" value="InterPro"/>
</dbReference>
<dbReference type="PANTHER" id="PTHR12663">
    <property type="entry name" value="ANDROGEN INDUCED INHIBITOR OF PROLIFERATION AS3 / PDS5-RELATED"/>
    <property type="match status" value="1"/>
</dbReference>
<dbReference type="Gramene" id="Solyc02g092850.1.1">
    <property type="protein sequence ID" value="Solyc02g092850.1.1"/>
    <property type="gene ID" value="Solyc02g092850.1"/>
</dbReference>
<evidence type="ECO:0000313" key="5">
    <source>
        <dbReference type="EnsemblPlants" id="Solyc02g092850.1.1"/>
    </source>
</evidence>
<name>K4BD81_SOLLC</name>
<dbReference type="PaxDb" id="4081-Solyc02g092850.1.1"/>
<sequence length="185" mass="20172">MVSLSRASISEEEHNENLLEVGNELLQQPPSSKEELLEKLDKLEHLLSPVKQIPSVSMRDAFRPAMEALVADGLLRHCDMDLKVSVASCISEIMRITAPDQPYKDSILKASTTHTVFFAQNGKSDLLQICTERATEATFLSALFKRLASASGGAARPCCSVGSLSQEGRIKKNITKYLGGIPSNL</sequence>
<evidence type="ECO:0000256" key="3">
    <source>
        <dbReference type="ARBA" id="ARBA00023204"/>
    </source>
</evidence>
<evidence type="ECO:0000256" key="2">
    <source>
        <dbReference type="ARBA" id="ARBA00022763"/>
    </source>
</evidence>
<dbReference type="STRING" id="4081.K4BD81"/>
<keyword evidence="6" id="KW-1185">Reference proteome</keyword>
<dbReference type="Proteomes" id="UP000004994">
    <property type="component" value="Chromosome 2"/>
</dbReference>
<dbReference type="Pfam" id="PF20168">
    <property type="entry name" value="PDS5"/>
    <property type="match status" value="1"/>
</dbReference>
<reference evidence="5" key="1">
    <citation type="journal article" date="2012" name="Nature">
        <title>The tomato genome sequence provides insights into fleshy fruit evolution.</title>
        <authorList>
            <consortium name="Tomato Genome Consortium"/>
        </authorList>
    </citation>
    <scope>NUCLEOTIDE SEQUENCE [LARGE SCALE GENOMIC DNA]</scope>
    <source>
        <strain evidence="5">cv. Heinz 1706</strain>
    </source>
</reference>
<dbReference type="EnsemblPlants" id="Solyc02g092850.1.1">
    <property type="protein sequence ID" value="Solyc02g092850.1.1"/>
    <property type="gene ID" value="Solyc02g092850.1"/>
</dbReference>
<dbReference type="InParanoid" id="K4BD81"/>
<protein>
    <submittedName>
        <fullName evidence="5">Uncharacterized protein</fullName>
    </submittedName>
</protein>
<dbReference type="InterPro" id="IPR039776">
    <property type="entry name" value="Pds5"/>
</dbReference>
<reference evidence="5" key="2">
    <citation type="submission" date="2015-06" db="UniProtKB">
        <authorList>
            <consortium name="EnsemblPlants"/>
        </authorList>
    </citation>
    <scope>IDENTIFICATION</scope>
    <source>
        <strain evidence="5">cv. Heinz 1706</strain>
    </source>
</reference>
<proteinExistence type="predicted"/>
<evidence type="ECO:0000256" key="1">
    <source>
        <dbReference type="ARBA" id="ARBA00004123"/>
    </source>
</evidence>
<dbReference type="AlphaFoldDB" id="K4BD81"/>
<keyword evidence="4" id="KW-0539">Nucleus</keyword>
<dbReference type="GO" id="GO:0005634">
    <property type="term" value="C:nucleus"/>
    <property type="evidence" value="ECO:0007669"/>
    <property type="project" value="UniProtKB-SubCell"/>
</dbReference>
<dbReference type="PhylomeDB" id="K4BD81"/>
<keyword evidence="3" id="KW-0234">DNA repair</keyword>
<comment type="subcellular location">
    <subcellularLocation>
        <location evidence="1">Nucleus</location>
    </subcellularLocation>
</comment>
<evidence type="ECO:0000256" key="4">
    <source>
        <dbReference type="ARBA" id="ARBA00023242"/>
    </source>
</evidence>
<evidence type="ECO:0000313" key="6">
    <source>
        <dbReference type="Proteomes" id="UP000004994"/>
    </source>
</evidence>
<dbReference type="HOGENOM" id="CLU_1463665_0_0_1"/>
<keyword evidence="2" id="KW-0227">DNA damage</keyword>
<dbReference type="GO" id="GO:0006281">
    <property type="term" value="P:DNA repair"/>
    <property type="evidence" value="ECO:0007669"/>
    <property type="project" value="UniProtKB-KW"/>
</dbReference>
<organism evidence="5">
    <name type="scientific">Solanum lycopersicum</name>
    <name type="common">Tomato</name>
    <name type="synonym">Lycopersicon esculentum</name>
    <dbReference type="NCBI Taxonomy" id="4081"/>
    <lineage>
        <taxon>Eukaryota</taxon>
        <taxon>Viridiplantae</taxon>
        <taxon>Streptophyta</taxon>
        <taxon>Embryophyta</taxon>
        <taxon>Tracheophyta</taxon>
        <taxon>Spermatophyta</taxon>
        <taxon>Magnoliopsida</taxon>
        <taxon>eudicotyledons</taxon>
        <taxon>Gunneridae</taxon>
        <taxon>Pentapetalae</taxon>
        <taxon>asterids</taxon>
        <taxon>lamiids</taxon>
        <taxon>Solanales</taxon>
        <taxon>Solanaceae</taxon>
        <taxon>Solanoideae</taxon>
        <taxon>Solaneae</taxon>
        <taxon>Solanum</taxon>
        <taxon>Solanum subgen. Lycopersicon</taxon>
    </lineage>
</organism>
<accession>K4BD81</accession>
<dbReference type="PANTHER" id="PTHR12663:SF69">
    <property type="entry name" value="SISTER CHROMATID COHESION PROTEIN PDS5 HOMOLOG E"/>
    <property type="match status" value="1"/>
</dbReference>